<evidence type="ECO:0000256" key="8">
    <source>
        <dbReference type="PIRNR" id="PIRNR017222"/>
    </source>
</evidence>
<dbReference type="GO" id="GO:0000049">
    <property type="term" value="F:tRNA binding"/>
    <property type="evidence" value="ECO:0007669"/>
    <property type="project" value="UniProtKB-UniRule"/>
</dbReference>
<keyword evidence="4" id="KW-0853">WD repeat</keyword>
<evidence type="ECO:0000259" key="10">
    <source>
        <dbReference type="Pfam" id="PF08662"/>
    </source>
</evidence>
<comment type="similarity">
    <text evidence="1 8">Belongs to the WD repeat EIF2A family.</text>
</comment>
<dbReference type="GO" id="GO:0003743">
    <property type="term" value="F:translation initiation factor activity"/>
    <property type="evidence" value="ECO:0007669"/>
    <property type="project" value="UniProtKB-UniRule"/>
</dbReference>
<keyword evidence="6 8" id="KW-0810">Translation regulation</keyword>
<dbReference type="PANTHER" id="PTHR13227">
    <property type="entry name" value="EUKARYOTIC TRANSLATION INITIATION FACTOR 2A"/>
    <property type="match status" value="1"/>
</dbReference>
<keyword evidence="5" id="KW-0677">Repeat</keyword>
<dbReference type="PANTHER" id="PTHR13227:SF0">
    <property type="entry name" value="EUKARYOTIC TRANSLATION INITIATION FACTOR 2A"/>
    <property type="match status" value="1"/>
</dbReference>
<accession>A0AAN7U3V1</accession>
<evidence type="ECO:0000256" key="9">
    <source>
        <dbReference type="SAM" id="MobiDB-lite"/>
    </source>
</evidence>
<keyword evidence="7 8" id="KW-0648">Protein biosynthesis</keyword>
<evidence type="ECO:0000256" key="5">
    <source>
        <dbReference type="ARBA" id="ARBA00022737"/>
    </source>
</evidence>
<evidence type="ECO:0000313" key="11">
    <source>
        <dbReference type="EMBL" id="KAK5581140.1"/>
    </source>
</evidence>
<feature type="compositionally biased region" description="Low complexity" evidence="9">
    <location>
        <begin position="480"/>
        <end position="489"/>
    </location>
</feature>
<keyword evidence="3 8" id="KW-0396">Initiation factor</keyword>
<comment type="function">
    <text evidence="8">Functions in the early steps of protein synthesis of a small number of specific mRNAs. Acts by directing the binding of methionyl-tRNAi to 40S ribosomal subunits. In contrast to the eIF-2 complex, it binds methionyl-tRNAi to 40S subunits in a codon-dependent manner, whereas the eIF-2 complex binds methionyl-tRNAi to 40S subunits in a GTP-dependent manner.</text>
</comment>
<evidence type="ECO:0000256" key="4">
    <source>
        <dbReference type="ARBA" id="ARBA00022574"/>
    </source>
</evidence>
<dbReference type="Proteomes" id="UP001344447">
    <property type="component" value="Unassembled WGS sequence"/>
</dbReference>
<evidence type="ECO:0000256" key="3">
    <source>
        <dbReference type="ARBA" id="ARBA00022540"/>
    </source>
</evidence>
<dbReference type="Pfam" id="PF08662">
    <property type="entry name" value="eIF2A"/>
    <property type="match status" value="1"/>
</dbReference>
<dbReference type="AlphaFoldDB" id="A0AAN7U3V1"/>
<feature type="compositionally biased region" description="Basic and acidic residues" evidence="9">
    <location>
        <begin position="531"/>
        <end position="548"/>
    </location>
</feature>
<feature type="region of interest" description="Disordered" evidence="9">
    <location>
        <begin position="510"/>
        <end position="548"/>
    </location>
</feature>
<name>A0AAN7U3V1_9MYCE</name>
<feature type="region of interest" description="Disordered" evidence="9">
    <location>
        <begin position="457"/>
        <end position="489"/>
    </location>
</feature>
<dbReference type="InterPro" id="IPR015943">
    <property type="entry name" value="WD40/YVTN_repeat-like_dom_sf"/>
</dbReference>
<dbReference type="PIRSF" id="PIRSF017222">
    <property type="entry name" value="eIF2A"/>
    <property type="match status" value="1"/>
</dbReference>
<feature type="region of interest" description="Disordered" evidence="9">
    <location>
        <begin position="1"/>
        <end position="37"/>
    </location>
</feature>
<dbReference type="GO" id="GO:0043022">
    <property type="term" value="F:ribosome binding"/>
    <property type="evidence" value="ECO:0007669"/>
    <property type="project" value="UniProtKB-UniRule"/>
</dbReference>
<evidence type="ECO:0000256" key="6">
    <source>
        <dbReference type="ARBA" id="ARBA00022845"/>
    </source>
</evidence>
<feature type="compositionally biased region" description="Low complexity" evidence="9">
    <location>
        <begin position="510"/>
        <end position="530"/>
    </location>
</feature>
<dbReference type="InterPro" id="IPR013979">
    <property type="entry name" value="TIF_beta_prop-like"/>
</dbReference>
<dbReference type="GO" id="GO:0003729">
    <property type="term" value="F:mRNA binding"/>
    <property type="evidence" value="ECO:0007669"/>
    <property type="project" value="TreeGrafter"/>
</dbReference>
<dbReference type="Gene3D" id="2.130.10.10">
    <property type="entry name" value="YVTN repeat-like/Quinoprotein amine dehydrogenase"/>
    <property type="match status" value="1"/>
</dbReference>
<sequence length="595" mass="66632">MSTPNNNDTTTTTTTTTTTSPSQSSPTLTSTTPTTTPKLQFVVRSKTNAYQEIGQQYGKNLNLPSYSNGDCRHVEYSKDGTLIAYVNLNEIVICNSDGGSVHSVIDRPNVGMISFSSQNSFLLTWERMSEFNNNENNLIVWDIKQASILYKTSQKYCNQENWPLIKWTDDEVLAGKLVANEVHFFNGRSIGVLAKKIKLQDISSFEFAPASNGGPYKIATFVPEKGSTPGSARIYSYPNVNEYCSHLKFFKASEAKVMWNKKGNAILVHTFTDTDKSGKSYYGETGLWFLSQDGSSFNLNIKGPIHDVQWSPTLDQFMVCYGNMPSQTTLFNLKGEPLVDFGLNPRNTIRFSPNGQLLCLGGFGNLQGDMDFWDLTRYKRICGTQAHCAIYTEWSADSVHFMTAVLSPRIRVDNGVKVIKYDNTVVYQENIPELYQAAWRPLNSLLFPNDRIVYPTIQQQKESSPQPQKYTPPSLRNMQPAAPVVSSPPAMGAPLPSGFKVYLASAKSSSTFKPKQKPSTTSSSTTTTSKPAEDEPKRELTSNEKKIRNVERKLKEVEVLKEKLNSGEFIPPTAIEKINNEQKFLEELRKLQTEL</sequence>
<evidence type="ECO:0000256" key="7">
    <source>
        <dbReference type="ARBA" id="ARBA00022917"/>
    </source>
</evidence>
<evidence type="ECO:0000313" key="12">
    <source>
        <dbReference type="Proteomes" id="UP001344447"/>
    </source>
</evidence>
<reference evidence="11 12" key="1">
    <citation type="submission" date="2023-11" db="EMBL/GenBank/DDBJ databases">
        <title>Dfirmibasis_genome.</title>
        <authorList>
            <person name="Edelbroek B."/>
            <person name="Kjellin J."/>
            <person name="Jerlstrom-Hultqvist J."/>
            <person name="Soderbom F."/>
        </authorList>
    </citation>
    <scope>NUCLEOTIDE SEQUENCE [LARGE SCALE GENOMIC DNA]</scope>
    <source>
        <strain evidence="11 12">TNS-C-14</strain>
    </source>
</reference>
<dbReference type="GO" id="GO:0022627">
    <property type="term" value="C:cytosolic small ribosomal subunit"/>
    <property type="evidence" value="ECO:0007669"/>
    <property type="project" value="TreeGrafter"/>
</dbReference>
<feature type="domain" description="Translation initiation factor beta propellor-like" evidence="10">
    <location>
        <begin position="248"/>
        <end position="437"/>
    </location>
</feature>
<feature type="compositionally biased region" description="Low complexity" evidence="9">
    <location>
        <begin position="458"/>
        <end position="469"/>
    </location>
</feature>
<protein>
    <recommendedName>
        <fullName evidence="2 8">Eukaryotic translation initiation factor 2A</fullName>
        <shortName evidence="8">eIF-2A</shortName>
    </recommendedName>
</protein>
<dbReference type="SUPFAM" id="SSF82171">
    <property type="entry name" value="DPP6 N-terminal domain-like"/>
    <property type="match status" value="1"/>
</dbReference>
<organism evidence="11 12">
    <name type="scientific">Dictyostelium firmibasis</name>
    <dbReference type="NCBI Taxonomy" id="79012"/>
    <lineage>
        <taxon>Eukaryota</taxon>
        <taxon>Amoebozoa</taxon>
        <taxon>Evosea</taxon>
        <taxon>Eumycetozoa</taxon>
        <taxon>Dictyostelia</taxon>
        <taxon>Dictyosteliales</taxon>
        <taxon>Dictyosteliaceae</taxon>
        <taxon>Dictyostelium</taxon>
    </lineage>
</organism>
<keyword evidence="12" id="KW-1185">Reference proteome</keyword>
<proteinExistence type="inferred from homology"/>
<dbReference type="GO" id="GO:0006417">
    <property type="term" value="P:regulation of translation"/>
    <property type="evidence" value="ECO:0007669"/>
    <property type="project" value="UniProtKB-KW"/>
</dbReference>
<evidence type="ECO:0000256" key="1">
    <source>
        <dbReference type="ARBA" id="ARBA00009573"/>
    </source>
</evidence>
<comment type="caution">
    <text evidence="11">The sequence shown here is derived from an EMBL/GenBank/DDBJ whole genome shotgun (WGS) entry which is preliminary data.</text>
</comment>
<gene>
    <name evidence="11" type="ORF">RB653_001168</name>
</gene>
<dbReference type="InterPro" id="IPR011387">
    <property type="entry name" value="TIF2A"/>
</dbReference>
<evidence type="ECO:0000256" key="2">
    <source>
        <dbReference type="ARBA" id="ARBA00013819"/>
    </source>
</evidence>
<dbReference type="EMBL" id="JAVFKY010000002">
    <property type="protein sequence ID" value="KAK5581140.1"/>
    <property type="molecule type" value="Genomic_DNA"/>
</dbReference>